<dbReference type="InterPro" id="IPR036910">
    <property type="entry name" value="HMG_box_dom_sf"/>
</dbReference>
<dbReference type="PROSITE" id="PS50118">
    <property type="entry name" value="HMG_BOX_2"/>
    <property type="match status" value="1"/>
</dbReference>
<organism evidence="6 7">
    <name type="scientific">Aspergillus udagawae</name>
    <dbReference type="NCBI Taxonomy" id="91492"/>
    <lineage>
        <taxon>Eukaryota</taxon>
        <taxon>Fungi</taxon>
        <taxon>Dikarya</taxon>
        <taxon>Ascomycota</taxon>
        <taxon>Pezizomycotina</taxon>
        <taxon>Eurotiomycetes</taxon>
        <taxon>Eurotiomycetidae</taxon>
        <taxon>Eurotiales</taxon>
        <taxon>Aspergillaceae</taxon>
        <taxon>Aspergillus</taxon>
        <taxon>Aspergillus subgen. Fumigati</taxon>
    </lineage>
</organism>
<protein>
    <submittedName>
        <fullName evidence="6">Transcription factor A, mitochondrial</fullName>
    </submittedName>
</protein>
<evidence type="ECO:0000259" key="5">
    <source>
        <dbReference type="PROSITE" id="PS50118"/>
    </source>
</evidence>
<dbReference type="GO" id="GO:0005634">
    <property type="term" value="C:nucleus"/>
    <property type="evidence" value="ECO:0007669"/>
    <property type="project" value="UniProtKB-UniRule"/>
</dbReference>
<proteinExistence type="predicted"/>
<dbReference type="GO" id="GO:0003677">
    <property type="term" value="F:DNA binding"/>
    <property type="evidence" value="ECO:0007669"/>
    <property type="project" value="UniProtKB-UniRule"/>
</dbReference>
<dbReference type="CDD" id="cd00084">
    <property type="entry name" value="HMG-box_SF"/>
    <property type="match status" value="1"/>
</dbReference>
<reference evidence="6 7" key="1">
    <citation type="submission" date="2020-01" db="EMBL/GenBank/DDBJ databases">
        <title>Draft genome sequence of Aspergillus udagawae IFM 46972.</title>
        <authorList>
            <person name="Takahashi H."/>
            <person name="Yaguchi T."/>
        </authorList>
    </citation>
    <scope>NUCLEOTIDE SEQUENCE [LARGE SCALE GENOMIC DNA]</scope>
    <source>
        <strain evidence="6 7">IFM 46972</strain>
    </source>
</reference>
<dbReference type="SMART" id="SM00398">
    <property type="entry name" value="HMG"/>
    <property type="match status" value="1"/>
</dbReference>
<evidence type="ECO:0000256" key="2">
    <source>
        <dbReference type="PROSITE-ProRule" id="PRU00267"/>
    </source>
</evidence>
<dbReference type="PANTHER" id="PTHR48112">
    <property type="entry name" value="HIGH MOBILITY GROUP PROTEIN DSP1"/>
    <property type="match status" value="1"/>
</dbReference>
<keyword evidence="2" id="KW-0539">Nucleus</keyword>
<accession>A0A8H3NTF7</accession>
<dbReference type="AlphaFoldDB" id="A0A8H3NTF7"/>
<sequence>KSSCLARTTCPSYCDSWISFHLDPWDIGARNFDLSLRIMPRNIIQGGGGILRYLHRSNALVHPSRVAIANGLVRRICVSTNRQLVNPTARTIRPSVILSRPLISSFATTSTPDDETETTKAKGSKTGKKTTKKGSSEAKAKAKPKPRKKMTDKQKEAKKAEKVKELVKQLKKTALEPPKKLIENPWNLAIATVSKEIHARGVKGPDFVAQCSQLAQSISAEERERIAAEAEANKAANAAAYDAWIHQHTPLQIRDANAARRRLNKIKNTSLRLLRDDRQVKRPRTAYLLYMLDRTAEGDFKYMKAKDIAVRVTEEWKGLTSTEKEKYLRQAEEDRERYRREYFAVYGEEPSTSRSTTASPSP</sequence>
<keyword evidence="1 2" id="KW-0238">DNA-binding</keyword>
<dbReference type="InterPro" id="IPR050342">
    <property type="entry name" value="HMGB"/>
</dbReference>
<evidence type="ECO:0000256" key="4">
    <source>
        <dbReference type="SAM" id="MobiDB-lite"/>
    </source>
</evidence>
<feature type="domain" description="HMG box" evidence="5">
    <location>
        <begin position="280"/>
        <end position="346"/>
    </location>
</feature>
<feature type="DNA-binding region" description="HMG box" evidence="2">
    <location>
        <begin position="280"/>
        <end position="346"/>
    </location>
</feature>
<dbReference type="InterPro" id="IPR009071">
    <property type="entry name" value="HMG_box_dom"/>
</dbReference>
<comment type="caution">
    <text evidence="6">The sequence shown here is derived from an EMBL/GenBank/DDBJ whole genome shotgun (WGS) entry which is preliminary data.</text>
</comment>
<gene>
    <name evidence="6" type="ORF">IFM46972_05864</name>
</gene>
<name>A0A8H3NTF7_9EURO</name>
<dbReference type="Proteomes" id="UP000465221">
    <property type="component" value="Unassembled WGS sequence"/>
</dbReference>
<dbReference type="PANTHER" id="PTHR48112:SF22">
    <property type="entry name" value="MITOCHONDRIAL TRANSCRIPTION FACTOR A, ISOFORM B"/>
    <property type="match status" value="1"/>
</dbReference>
<dbReference type="SUPFAM" id="SSF47095">
    <property type="entry name" value="HMG-box"/>
    <property type="match status" value="2"/>
</dbReference>
<feature type="coiled-coil region" evidence="3">
    <location>
        <begin position="211"/>
        <end position="238"/>
    </location>
</feature>
<evidence type="ECO:0000313" key="7">
    <source>
        <dbReference type="Proteomes" id="UP000465221"/>
    </source>
</evidence>
<evidence type="ECO:0000313" key="6">
    <source>
        <dbReference type="EMBL" id="GFF39371.1"/>
    </source>
</evidence>
<evidence type="ECO:0000256" key="1">
    <source>
        <dbReference type="ARBA" id="ARBA00023125"/>
    </source>
</evidence>
<feature type="region of interest" description="Disordered" evidence="4">
    <location>
        <begin position="108"/>
        <end position="161"/>
    </location>
</feature>
<feature type="compositionally biased region" description="Basic and acidic residues" evidence="4">
    <location>
        <begin position="149"/>
        <end position="161"/>
    </location>
</feature>
<keyword evidence="3" id="KW-0175">Coiled coil</keyword>
<dbReference type="Gene3D" id="1.10.30.10">
    <property type="entry name" value="High mobility group box domain"/>
    <property type="match status" value="2"/>
</dbReference>
<feature type="non-terminal residue" evidence="6">
    <location>
        <position position="362"/>
    </location>
</feature>
<dbReference type="Pfam" id="PF00505">
    <property type="entry name" value="HMG_box"/>
    <property type="match status" value="1"/>
</dbReference>
<evidence type="ECO:0000256" key="3">
    <source>
        <dbReference type="SAM" id="Coils"/>
    </source>
</evidence>
<dbReference type="EMBL" id="BLKC01000037">
    <property type="protein sequence ID" value="GFF39371.1"/>
    <property type="molecule type" value="Genomic_DNA"/>
</dbReference>
<feature type="compositionally biased region" description="Basic residues" evidence="4">
    <location>
        <begin position="122"/>
        <end position="132"/>
    </location>
</feature>